<keyword evidence="2" id="KW-0472">Membrane</keyword>
<keyword evidence="4" id="KW-1185">Reference proteome</keyword>
<proteinExistence type="inferred from homology"/>
<dbReference type="AlphaFoldDB" id="A0A2T1DM71"/>
<sequence length="110" mass="12091">MQNTRLNGLLGAVTDQIGQLFQNPWRRTSLLLISLLFGFYVGTAISTTAGQMAQLDIVAAAILVVLTEVISRVVYSRSDRVRRSLPAELINTLKIGMTYSLFIDAFKLGS</sequence>
<feature type="transmembrane region" description="Helical" evidence="2">
    <location>
        <begin position="30"/>
        <end position="51"/>
    </location>
</feature>
<evidence type="ECO:0000256" key="1">
    <source>
        <dbReference type="ARBA" id="ARBA00009846"/>
    </source>
</evidence>
<dbReference type="STRING" id="1920490.GCA_001895925_01597"/>
<dbReference type="OrthoDB" id="424985at2"/>
<dbReference type="PANTHER" id="PTHR33787">
    <property type="match status" value="1"/>
</dbReference>
<protein>
    <submittedName>
        <fullName evidence="3">DUF565 domain-containing protein</fullName>
    </submittedName>
</protein>
<dbReference type="InterPro" id="IPR007572">
    <property type="entry name" value="Uncharacterised_Ycf20"/>
</dbReference>
<evidence type="ECO:0000313" key="4">
    <source>
        <dbReference type="Proteomes" id="UP000238634"/>
    </source>
</evidence>
<reference evidence="3 4" key="1">
    <citation type="submission" date="2018-02" db="EMBL/GenBank/DDBJ databases">
        <authorList>
            <person name="Cohen D.B."/>
            <person name="Kent A.D."/>
        </authorList>
    </citation>
    <scope>NUCLEOTIDE SEQUENCE [LARGE SCALE GENOMIC DNA]</scope>
    <source>
        <strain evidence="3 4">ULC007</strain>
    </source>
</reference>
<organism evidence="3 4">
    <name type="scientific">Phormidesmis priestleyi ULC007</name>
    <dbReference type="NCBI Taxonomy" id="1920490"/>
    <lineage>
        <taxon>Bacteria</taxon>
        <taxon>Bacillati</taxon>
        <taxon>Cyanobacteriota</taxon>
        <taxon>Cyanophyceae</taxon>
        <taxon>Leptolyngbyales</taxon>
        <taxon>Leptolyngbyaceae</taxon>
        <taxon>Phormidesmis</taxon>
    </lineage>
</organism>
<evidence type="ECO:0000256" key="2">
    <source>
        <dbReference type="SAM" id="Phobius"/>
    </source>
</evidence>
<comment type="similarity">
    <text evidence="1">Belongs to the ycf20 family.</text>
</comment>
<name>A0A2T1DM71_9CYAN</name>
<keyword evidence="2" id="KW-0812">Transmembrane</keyword>
<comment type="caution">
    <text evidence="3">The sequence shown here is derived from an EMBL/GenBank/DDBJ whole genome shotgun (WGS) entry which is preliminary data.</text>
</comment>
<dbReference type="PANTHER" id="PTHR33787:SF5">
    <property type="entry name" value="YCF20-LIKE PROTEIN"/>
    <property type="match status" value="1"/>
</dbReference>
<feature type="transmembrane region" description="Helical" evidence="2">
    <location>
        <begin position="57"/>
        <end position="75"/>
    </location>
</feature>
<accession>A0A2T1DM71</accession>
<dbReference type="EMBL" id="PVWG01000002">
    <property type="protein sequence ID" value="PSB21579.1"/>
    <property type="molecule type" value="Genomic_DNA"/>
</dbReference>
<dbReference type="RefSeq" id="WP_073069430.1">
    <property type="nucleotide sequence ID" value="NZ_MPPI01000002.1"/>
</dbReference>
<dbReference type="Pfam" id="PF04483">
    <property type="entry name" value="DUF565"/>
    <property type="match status" value="1"/>
</dbReference>
<keyword evidence="2" id="KW-1133">Transmembrane helix</keyword>
<gene>
    <name evidence="3" type="ORF">C7B65_03070</name>
</gene>
<evidence type="ECO:0000313" key="3">
    <source>
        <dbReference type="EMBL" id="PSB21579.1"/>
    </source>
</evidence>
<reference evidence="3 4" key="2">
    <citation type="submission" date="2018-03" db="EMBL/GenBank/DDBJ databases">
        <title>The ancient ancestry and fast evolution of plastids.</title>
        <authorList>
            <person name="Moore K.R."/>
            <person name="Magnabosco C."/>
            <person name="Momper L."/>
            <person name="Gold D.A."/>
            <person name="Bosak T."/>
            <person name="Fournier G.P."/>
        </authorList>
    </citation>
    <scope>NUCLEOTIDE SEQUENCE [LARGE SCALE GENOMIC DNA]</scope>
    <source>
        <strain evidence="3 4">ULC007</strain>
    </source>
</reference>
<dbReference type="Proteomes" id="UP000238634">
    <property type="component" value="Unassembled WGS sequence"/>
</dbReference>